<accession>A0A931DXH6</accession>
<name>A0A931DXH6_9BACT</name>
<feature type="domain" description="DUF7033" evidence="1">
    <location>
        <begin position="94"/>
        <end position="182"/>
    </location>
</feature>
<dbReference type="Pfam" id="PF23019">
    <property type="entry name" value="DUF7033"/>
    <property type="match status" value="1"/>
</dbReference>
<dbReference type="AlphaFoldDB" id="A0A931DXH6"/>
<comment type="caution">
    <text evidence="2">The sequence shown here is derived from an EMBL/GenBank/DDBJ whole genome shotgun (WGS) entry which is preliminary data.</text>
</comment>
<organism evidence="2 3">
    <name type="scientific">Panacibacter microcysteis</name>
    <dbReference type="NCBI Taxonomy" id="2793269"/>
    <lineage>
        <taxon>Bacteria</taxon>
        <taxon>Pseudomonadati</taxon>
        <taxon>Bacteroidota</taxon>
        <taxon>Chitinophagia</taxon>
        <taxon>Chitinophagales</taxon>
        <taxon>Chitinophagaceae</taxon>
        <taxon>Panacibacter</taxon>
    </lineage>
</organism>
<proteinExistence type="predicted"/>
<protein>
    <submittedName>
        <fullName evidence="2">Polysaccharide deacetylase family protein</fullName>
    </submittedName>
</protein>
<dbReference type="CDD" id="cd10931">
    <property type="entry name" value="CE4_u7"/>
    <property type="match status" value="1"/>
</dbReference>
<keyword evidence="3" id="KW-1185">Reference proteome</keyword>
<dbReference type="EMBL" id="JADWYR010000001">
    <property type="protein sequence ID" value="MBG9374692.1"/>
    <property type="molecule type" value="Genomic_DNA"/>
</dbReference>
<evidence type="ECO:0000259" key="1">
    <source>
        <dbReference type="Pfam" id="PF23019"/>
    </source>
</evidence>
<dbReference type="Gene3D" id="3.20.20.370">
    <property type="entry name" value="Glycoside hydrolase/deacetylase"/>
    <property type="match status" value="1"/>
</dbReference>
<evidence type="ECO:0000313" key="3">
    <source>
        <dbReference type="Proteomes" id="UP000628448"/>
    </source>
</evidence>
<dbReference type="RefSeq" id="WP_196988789.1">
    <property type="nucleotide sequence ID" value="NZ_JADWYR010000001.1"/>
</dbReference>
<gene>
    <name evidence="2" type="ORF">I5907_00470</name>
</gene>
<dbReference type="InterPro" id="IPR054297">
    <property type="entry name" value="DUF7033"/>
</dbReference>
<evidence type="ECO:0000313" key="2">
    <source>
        <dbReference type="EMBL" id="MBG9374692.1"/>
    </source>
</evidence>
<dbReference type="Proteomes" id="UP000628448">
    <property type="component" value="Unassembled WGS sequence"/>
</dbReference>
<sequence>MRILFYCQQTSARLSYILDFLGKQINADFVITSDEAFFTGTNTVRINYSSAALHANELHVQPHSLLFERSITPQKTDCFVWNNLTAFFKTGGDIPFDVFAASFYLLSRYEEYMPHEKDMYGRYAHTNSLAYKENFLQQPLINLWIQQLQQLLEEKFTSFHHYKNQFTFLPTYDIDIAYQYHHHPWWKSLLGFVNDTRKKPSQWLARATVLARVKKDPFNTFDWLHALHRQCQPKPVYFFLVAEKRGLYDKNLSPHNTAMQLLIKEHYEKYTTGIHPSWQSGDDENILKEEISILENICGKNVTVSRQHYIRMNLPETYRRLLSNGITKDYSMGYGSINGFRASVASSFFWYDLSKEQPTTLEIFPFCYMEANSFFEQHLTATQAAEELQQYAAIVKKVNGLLITIFHNHFITTQQEWLPWRNMYADFVKSICGDQ</sequence>
<reference evidence="2" key="1">
    <citation type="submission" date="2020-11" db="EMBL/GenBank/DDBJ databases">
        <title>Bacterial whole genome sequence for Panacibacter sp. DH6.</title>
        <authorList>
            <person name="Le V."/>
            <person name="Ko S."/>
            <person name="Ahn C.-Y."/>
            <person name="Oh H.-M."/>
        </authorList>
    </citation>
    <scope>NUCLEOTIDE SEQUENCE</scope>
    <source>
        <strain evidence="2">DH6</strain>
    </source>
</reference>